<dbReference type="OrthoDB" id="5021976at2759"/>
<name>A0A4S2L9L8_OPIFE</name>
<organism evidence="8 9">
    <name type="scientific">Opisthorchis felineus</name>
    <dbReference type="NCBI Taxonomy" id="147828"/>
    <lineage>
        <taxon>Eukaryota</taxon>
        <taxon>Metazoa</taxon>
        <taxon>Spiralia</taxon>
        <taxon>Lophotrochozoa</taxon>
        <taxon>Platyhelminthes</taxon>
        <taxon>Trematoda</taxon>
        <taxon>Digenea</taxon>
        <taxon>Opisthorchiida</taxon>
        <taxon>Opisthorchiata</taxon>
        <taxon>Opisthorchiidae</taxon>
        <taxon>Opisthorchis</taxon>
    </lineage>
</organism>
<comment type="subcellular location">
    <subcellularLocation>
        <location evidence="1">Secreted</location>
    </subcellularLocation>
</comment>
<keyword evidence="4" id="KW-0960">Knottin</keyword>
<reference evidence="8 9" key="1">
    <citation type="journal article" date="2019" name="BMC Genomics">
        <title>New insights from Opisthorchis felineus genome: update on genomics of the epidemiologically important liver flukes.</title>
        <authorList>
            <person name="Ershov N.I."/>
            <person name="Mordvinov V.A."/>
            <person name="Prokhortchouk E.B."/>
            <person name="Pakharukova M.Y."/>
            <person name="Gunbin K.V."/>
            <person name="Ustyantsev K."/>
            <person name="Genaev M.A."/>
            <person name="Blinov A.G."/>
            <person name="Mazur A."/>
            <person name="Boulygina E."/>
            <person name="Tsygankova S."/>
            <person name="Khrameeva E."/>
            <person name="Chekanov N."/>
            <person name="Fan G."/>
            <person name="Xiao A."/>
            <person name="Zhang H."/>
            <person name="Xu X."/>
            <person name="Yang H."/>
            <person name="Solovyev V."/>
            <person name="Lee S.M."/>
            <person name="Liu X."/>
            <person name="Afonnikov D.A."/>
            <person name="Skryabin K.G."/>
        </authorList>
    </citation>
    <scope>NUCLEOTIDE SEQUENCE [LARGE SCALE GENOMIC DNA]</scope>
    <source>
        <strain evidence="8">AK-0245</strain>
        <tissue evidence="8">Whole organism</tissue>
    </source>
</reference>
<evidence type="ECO:0000256" key="2">
    <source>
        <dbReference type="ARBA" id="ARBA00022525"/>
    </source>
</evidence>
<keyword evidence="3 6" id="KW-0732">Signal</keyword>
<evidence type="ECO:0000259" key="7">
    <source>
        <dbReference type="Pfam" id="PF11703"/>
    </source>
</evidence>
<dbReference type="Pfam" id="PF11703">
    <property type="entry name" value="UPF0506"/>
    <property type="match status" value="1"/>
</dbReference>
<dbReference type="Proteomes" id="UP000308267">
    <property type="component" value="Unassembled WGS sequence"/>
</dbReference>
<feature type="signal peptide" evidence="6">
    <location>
        <begin position="1"/>
        <end position="20"/>
    </location>
</feature>
<evidence type="ECO:0000313" key="8">
    <source>
        <dbReference type="EMBL" id="TGZ59670.1"/>
    </source>
</evidence>
<evidence type="ECO:0000313" key="9">
    <source>
        <dbReference type="Proteomes" id="UP000308267"/>
    </source>
</evidence>
<dbReference type="InterPro" id="IPR021712">
    <property type="entry name" value="UPF0506"/>
</dbReference>
<evidence type="ECO:0000256" key="3">
    <source>
        <dbReference type="ARBA" id="ARBA00022729"/>
    </source>
</evidence>
<accession>A0A4S2L9L8</accession>
<evidence type="ECO:0000256" key="1">
    <source>
        <dbReference type="ARBA" id="ARBA00004613"/>
    </source>
</evidence>
<dbReference type="AlphaFoldDB" id="A0A4S2L9L8"/>
<evidence type="ECO:0000256" key="4">
    <source>
        <dbReference type="ARBA" id="ARBA00022854"/>
    </source>
</evidence>
<feature type="chain" id="PRO_5020589098" description="UPF0506 domain-containing protein" evidence="6">
    <location>
        <begin position="21"/>
        <end position="86"/>
    </location>
</feature>
<protein>
    <recommendedName>
        <fullName evidence="7">UPF0506 domain-containing protein</fullName>
    </recommendedName>
</protein>
<keyword evidence="2" id="KW-0964">Secreted</keyword>
<dbReference type="EMBL" id="SJOL01008757">
    <property type="protein sequence ID" value="TGZ59670.1"/>
    <property type="molecule type" value="Genomic_DNA"/>
</dbReference>
<sequence length="86" mass="9326">MSGYFILFSLLTIFVARGSALFECKTFGQWCDGTVFNRCCGSLNCQLDGFASGTCQLCIGNGYICGVSSQCCSNNCQWFTCKPIGQ</sequence>
<keyword evidence="9" id="KW-1185">Reference proteome</keyword>
<feature type="domain" description="UPF0506" evidence="7">
    <location>
        <begin position="24"/>
        <end position="81"/>
    </location>
</feature>
<dbReference type="GO" id="GO:0005576">
    <property type="term" value="C:extracellular region"/>
    <property type="evidence" value="ECO:0007669"/>
    <property type="project" value="UniProtKB-SubCell"/>
</dbReference>
<comment type="caution">
    <text evidence="8">The sequence shown here is derived from an EMBL/GenBank/DDBJ whole genome shotgun (WGS) entry which is preliminary data.</text>
</comment>
<evidence type="ECO:0000256" key="5">
    <source>
        <dbReference type="ARBA" id="ARBA00023157"/>
    </source>
</evidence>
<proteinExistence type="predicted"/>
<keyword evidence="5" id="KW-1015">Disulfide bond</keyword>
<evidence type="ECO:0000256" key="6">
    <source>
        <dbReference type="SAM" id="SignalP"/>
    </source>
</evidence>
<gene>
    <name evidence="8" type="ORF">CRM22_008955</name>
</gene>